<dbReference type="InterPro" id="IPR036877">
    <property type="entry name" value="SUI1_dom_sf"/>
</dbReference>
<accession>A0ABR6VZV1</accession>
<dbReference type="PROSITE" id="PS50296">
    <property type="entry name" value="SUI1"/>
    <property type="match status" value="1"/>
</dbReference>
<dbReference type="EMBL" id="VFIA01000002">
    <property type="protein sequence ID" value="MBC3789833.1"/>
    <property type="molecule type" value="Genomic_DNA"/>
</dbReference>
<keyword evidence="2" id="KW-0810">Translation regulation</keyword>
<dbReference type="InterPro" id="IPR050318">
    <property type="entry name" value="DENR/SUI1_TIF"/>
</dbReference>
<evidence type="ECO:0000313" key="6">
    <source>
        <dbReference type="Proteomes" id="UP000700732"/>
    </source>
</evidence>
<dbReference type="GO" id="GO:0003743">
    <property type="term" value="F:translation initiation factor activity"/>
    <property type="evidence" value="ECO:0007669"/>
    <property type="project" value="UniProtKB-KW"/>
</dbReference>
<evidence type="ECO:0000256" key="3">
    <source>
        <dbReference type="ARBA" id="ARBA00022917"/>
    </source>
</evidence>
<dbReference type="PANTHER" id="PTHR12789:SF0">
    <property type="entry name" value="DENSITY-REGULATED PROTEIN"/>
    <property type="match status" value="1"/>
</dbReference>
<dbReference type="Proteomes" id="UP000700732">
    <property type="component" value="Unassembled WGS sequence"/>
</dbReference>
<evidence type="ECO:0000259" key="4">
    <source>
        <dbReference type="PROSITE" id="PS50296"/>
    </source>
</evidence>
<dbReference type="PANTHER" id="PTHR12789">
    <property type="entry name" value="DENSITY-REGULATED PROTEIN HOMOLOG"/>
    <property type="match status" value="1"/>
</dbReference>
<gene>
    <name evidence="5" type="ORF">FH603_316</name>
</gene>
<dbReference type="InterPro" id="IPR001950">
    <property type="entry name" value="SUI1"/>
</dbReference>
<comment type="similarity">
    <text evidence="1">Belongs to the SUI1 family.</text>
</comment>
<dbReference type="Pfam" id="PF01253">
    <property type="entry name" value="SUI1"/>
    <property type="match status" value="1"/>
</dbReference>
<keyword evidence="5" id="KW-0396">Initiation factor</keyword>
<proteinExistence type="inferred from homology"/>
<sequence>MNVLAGFIWAHGTPTPGVAHRMIRQKALLLRQEPARNMSKKGRISGVVYSTDPNFKYQSNEQPQPETLPPAKQDLKIWLVKLGGNKVVTTVRGFIGTDGDLSDLGKQLKAACGAGGSVKDEEILIQGDHRDKVLAWLTGKGYGAKKAGG</sequence>
<name>A0ABR6VZV1_9BACT</name>
<evidence type="ECO:0000313" key="5">
    <source>
        <dbReference type="EMBL" id="MBC3789833.1"/>
    </source>
</evidence>
<dbReference type="Gene3D" id="3.30.780.10">
    <property type="entry name" value="SUI1-like domain"/>
    <property type="match status" value="1"/>
</dbReference>
<reference evidence="5 6" key="1">
    <citation type="submission" date="2019-06" db="EMBL/GenBank/DDBJ databases">
        <title>Spirosoma utsteinense sp. nov. isolated from Antarctic ice-free soils.</title>
        <authorList>
            <person name="Tahon G."/>
        </authorList>
    </citation>
    <scope>NUCLEOTIDE SEQUENCE [LARGE SCALE GENOMIC DNA]</scope>
    <source>
        <strain evidence="5 6">LMG 31447</strain>
    </source>
</reference>
<evidence type="ECO:0000256" key="1">
    <source>
        <dbReference type="ARBA" id="ARBA00005422"/>
    </source>
</evidence>
<comment type="caution">
    <text evidence="5">The sequence shown here is derived from an EMBL/GenBank/DDBJ whole genome shotgun (WGS) entry which is preliminary data.</text>
</comment>
<feature type="domain" description="SUI1" evidence="4">
    <location>
        <begin position="75"/>
        <end position="141"/>
    </location>
</feature>
<evidence type="ECO:0000256" key="2">
    <source>
        <dbReference type="ARBA" id="ARBA00022845"/>
    </source>
</evidence>
<dbReference type="InterPro" id="IPR005872">
    <property type="entry name" value="SUI1_arc_bac"/>
</dbReference>
<keyword evidence="3" id="KW-0648">Protein biosynthesis</keyword>
<protein>
    <submittedName>
        <fullName evidence="5">Translation initiation factor 1</fullName>
    </submittedName>
</protein>
<organism evidence="5 6">
    <name type="scientific">Spirosoma utsteinense</name>
    <dbReference type="NCBI Taxonomy" id="2585773"/>
    <lineage>
        <taxon>Bacteria</taxon>
        <taxon>Pseudomonadati</taxon>
        <taxon>Bacteroidota</taxon>
        <taxon>Cytophagia</taxon>
        <taxon>Cytophagales</taxon>
        <taxon>Cytophagaceae</taxon>
        <taxon>Spirosoma</taxon>
    </lineage>
</organism>
<dbReference type="CDD" id="cd11567">
    <property type="entry name" value="YciH_like"/>
    <property type="match status" value="1"/>
</dbReference>
<keyword evidence="6" id="KW-1185">Reference proteome</keyword>
<dbReference type="SUPFAM" id="SSF55159">
    <property type="entry name" value="eIF1-like"/>
    <property type="match status" value="1"/>
</dbReference>